<evidence type="ECO:0000313" key="8">
    <source>
        <dbReference type="Proteomes" id="UP000568839"/>
    </source>
</evidence>
<dbReference type="PANTHER" id="PTHR30627:SF26">
    <property type="entry name" value="PENICILLIN-BINDING PROTEIN 2B"/>
    <property type="match status" value="1"/>
</dbReference>
<dbReference type="AlphaFoldDB" id="A0A841PKU2"/>
<dbReference type="SUPFAM" id="SSF54184">
    <property type="entry name" value="Penicillin-binding protein 2x (pbp-2x), c-terminal domain"/>
    <property type="match status" value="2"/>
</dbReference>
<keyword evidence="5" id="KW-1133">Transmembrane helix</keyword>
<dbReference type="Proteomes" id="UP000568839">
    <property type="component" value="Unassembled WGS sequence"/>
</dbReference>
<dbReference type="Gene3D" id="3.40.710.10">
    <property type="entry name" value="DD-peptidase/beta-lactamase superfamily"/>
    <property type="match status" value="1"/>
</dbReference>
<evidence type="ECO:0000256" key="1">
    <source>
        <dbReference type="ARBA" id="ARBA00004370"/>
    </source>
</evidence>
<dbReference type="PROSITE" id="PS51178">
    <property type="entry name" value="PASTA"/>
    <property type="match status" value="2"/>
</dbReference>
<evidence type="ECO:0000256" key="2">
    <source>
        <dbReference type="ARBA" id="ARBA00007171"/>
    </source>
</evidence>
<evidence type="ECO:0000259" key="6">
    <source>
        <dbReference type="PROSITE" id="PS51178"/>
    </source>
</evidence>
<feature type="compositionally biased region" description="Acidic residues" evidence="4">
    <location>
        <begin position="706"/>
        <end position="721"/>
    </location>
</feature>
<dbReference type="InterPro" id="IPR012338">
    <property type="entry name" value="Beta-lactam/transpept-like"/>
</dbReference>
<dbReference type="InterPro" id="IPR005543">
    <property type="entry name" value="PASTA_dom"/>
</dbReference>
<dbReference type="GO" id="GO:0008658">
    <property type="term" value="F:penicillin binding"/>
    <property type="evidence" value="ECO:0007669"/>
    <property type="project" value="InterPro"/>
</dbReference>
<protein>
    <submittedName>
        <fullName evidence="7">Penicillin-binding protein 2B</fullName>
    </submittedName>
</protein>
<dbReference type="Gene3D" id="3.90.1310.10">
    <property type="entry name" value="Penicillin-binding protein 2a (Domain 2)"/>
    <property type="match status" value="1"/>
</dbReference>
<sequence>MKVKRTSIIYRAMFLFAIAAIIIAVLGGRFLYVQLSKEVNGVDLEALANERWSNEEPLHGERGTIYASNGDPVAEEVTSYTAYAILDESYGDYVEDPERTANELAPYIDMEQNRLTELLNSDLFQVELGSGARQLSFEEMEEIEALDLDGVHFRHEPKRFYPKQVFASHLLGYVDRGSNEAVMGLEAAFEQELSGNEGSLSFQTARNGVPLPGEHEELQEAYNGNDIHLTINSNIQLALEQSLSTVEEEYEPERMIGIIANANTGEILGMSNRPSFNPNDYENITNYTNFAVSDHFEPGSTMKMFTMAGAIEEGAYDGDEVFESGSYDTGYDTVVNDHNQGEGWGEITYDEAMERSANTGFAKLVNEKLGAESLYEYLGHFGFGTQTGIELPNEAQGMIANSKLDAIYSGFGQTSAVTPIQQVQAATAIANDGKMMKPYLIDRSVNPNVDETTYSGEPEVVGEPISEDTAEEVLGQLTDVVYGENGTGQNFQVDGVEIAGKTGTAQIPSDEGYLSGRNQNIFSFLGMAPADDPEIVMYVAVDRPNTPDDEPGMQPVSTIFNTVMQQSMQYLNLTSDESLPSESARTDDIYLEDGTGMPTDQAVETFESQNVDPFIVGDGSHIESQYPLAGEEVIAGEKIFLVSSDMWEMPDMSGWSARDVVKFSAATGVNVEHEGSGYVSGQSVDPGTPMGAPESISVKFSHPDQADGEENVEEQVGEENE</sequence>
<dbReference type="InterPro" id="IPR036138">
    <property type="entry name" value="PBP_dimer_sf"/>
</dbReference>
<reference evidence="7 8" key="1">
    <citation type="submission" date="2020-08" db="EMBL/GenBank/DDBJ databases">
        <title>Genomic Encyclopedia of Type Strains, Phase IV (KMG-IV): sequencing the most valuable type-strain genomes for metagenomic binning, comparative biology and taxonomic classification.</title>
        <authorList>
            <person name="Goeker M."/>
        </authorList>
    </citation>
    <scope>NUCLEOTIDE SEQUENCE [LARGE SCALE GENOMIC DNA]</scope>
    <source>
        <strain evidence="7 8">DSM 21769</strain>
    </source>
</reference>
<dbReference type="EMBL" id="JACHHJ010000001">
    <property type="protein sequence ID" value="MBB6449390.1"/>
    <property type="molecule type" value="Genomic_DNA"/>
</dbReference>
<accession>A0A841PKU2</accession>
<dbReference type="Pfam" id="PF00905">
    <property type="entry name" value="Transpeptidase"/>
    <property type="match status" value="1"/>
</dbReference>
<comment type="caution">
    <text evidence="7">The sequence shown here is derived from an EMBL/GenBank/DDBJ whole genome shotgun (WGS) entry which is preliminary data.</text>
</comment>
<feature type="domain" description="PASTA" evidence="6">
    <location>
        <begin position="647"/>
        <end position="702"/>
    </location>
</feature>
<organism evidence="7 8">
    <name type="scientific">Geomicrobium halophilum</name>
    <dbReference type="NCBI Taxonomy" id="549000"/>
    <lineage>
        <taxon>Bacteria</taxon>
        <taxon>Bacillati</taxon>
        <taxon>Bacillota</taxon>
        <taxon>Bacilli</taxon>
        <taxon>Bacillales</taxon>
        <taxon>Geomicrobium</taxon>
    </lineage>
</organism>
<dbReference type="InterPro" id="IPR001460">
    <property type="entry name" value="PCN-bd_Tpept"/>
</dbReference>
<evidence type="ECO:0000313" key="7">
    <source>
        <dbReference type="EMBL" id="MBB6449390.1"/>
    </source>
</evidence>
<dbReference type="SUPFAM" id="SSF56601">
    <property type="entry name" value="beta-lactamase/transpeptidase-like"/>
    <property type="match status" value="1"/>
</dbReference>
<keyword evidence="8" id="KW-1185">Reference proteome</keyword>
<dbReference type="Gene3D" id="3.30.70.2110">
    <property type="match status" value="1"/>
</dbReference>
<evidence type="ECO:0000256" key="4">
    <source>
        <dbReference type="SAM" id="MobiDB-lite"/>
    </source>
</evidence>
<dbReference type="InterPro" id="IPR050515">
    <property type="entry name" value="Beta-lactam/transpept"/>
</dbReference>
<keyword evidence="5" id="KW-0812">Transmembrane</keyword>
<comment type="subcellular location">
    <subcellularLocation>
        <location evidence="1">Membrane</location>
    </subcellularLocation>
</comment>
<keyword evidence="3 5" id="KW-0472">Membrane</keyword>
<dbReference type="CDD" id="cd06576">
    <property type="entry name" value="PASTA_Pbp2x-like_1"/>
    <property type="match status" value="1"/>
</dbReference>
<comment type="similarity">
    <text evidence="2">Belongs to the transpeptidase family.</text>
</comment>
<dbReference type="RefSeq" id="WP_184403279.1">
    <property type="nucleotide sequence ID" value="NZ_JACHHJ010000001.1"/>
</dbReference>
<dbReference type="SMART" id="SM00740">
    <property type="entry name" value="PASTA"/>
    <property type="match status" value="2"/>
</dbReference>
<evidence type="ECO:0000256" key="3">
    <source>
        <dbReference type="ARBA" id="ARBA00023136"/>
    </source>
</evidence>
<gene>
    <name evidence="7" type="ORF">HNR44_001339</name>
</gene>
<evidence type="ECO:0000256" key="5">
    <source>
        <dbReference type="SAM" id="Phobius"/>
    </source>
</evidence>
<dbReference type="Pfam" id="PF03717">
    <property type="entry name" value="PBP_dimer"/>
    <property type="match status" value="1"/>
</dbReference>
<dbReference type="Pfam" id="PF03793">
    <property type="entry name" value="PASTA"/>
    <property type="match status" value="2"/>
</dbReference>
<dbReference type="PANTHER" id="PTHR30627">
    <property type="entry name" value="PEPTIDOGLYCAN D,D-TRANSPEPTIDASE"/>
    <property type="match status" value="1"/>
</dbReference>
<name>A0A841PKU2_9BACL</name>
<feature type="region of interest" description="Disordered" evidence="4">
    <location>
        <begin position="674"/>
        <end position="721"/>
    </location>
</feature>
<dbReference type="GO" id="GO:0005886">
    <property type="term" value="C:plasma membrane"/>
    <property type="evidence" value="ECO:0007669"/>
    <property type="project" value="TreeGrafter"/>
</dbReference>
<proteinExistence type="inferred from homology"/>
<dbReference type="SUPFAM" id="SSF56519">
    <property type="entry name" value="Penicillin binding protein dimerisation domain"/>
    <property type="match status" value="1"/>
</dbReference>
<feature type="domain" description="PASTA" evidence="6">
    <location>
        <begin position="585"/>
        <end position="645"/>
    </location>
</feature>
<dbReference type="GO" id="GO:0071555">
    <property type="term" value="P:cell wall organization"/>
    <property type="evidence" value="ECO:0007669"/>
    <property type="project" value="TreeGrafter"/>
</dbReference>
<dbReference type="InterPro" id="IPR005311">
    <property type="entry name" value="PBP_dimer"/>
</dbReference>
<dbReference type="CDD" id="cd06575">
    <property type="entry name" value="PASTA_Pbp2x-like_2"/>
    <property type="match status" value="1"/>
</dbReference>
<feature type="transmembrane region" description="Helical" evidence="5">
    <location>
        <begin position="12"/>
        <end position="32"/>
    </location>
</feature>